<evidence type="ECO:0000313" key="2">
    <source>
        <dbReference type="EMBL" id="KAF4080914.1"/>
    </source>
</evidence>
<gene>
    <name evidence="2" type="ORF">AMELA_G00176590</name>
</gene>
<dbReference type="Proteomes" id="UP000593565">
    <property type="component" value="Unassembled WGS sequence"/>
</dbReference>
<sequence length="133" mass="14826">MRTLSGVIMLTVLAMQILGLAFTSASPNSSNLTNFPLKCDDICNSTYCFYPLYEEMLPDPEHKDCEAALYALDGVLLDHSSLSENPTNLRTKYCTDELLLKITCNMQSYRYQALYTAFNMSIRNGLSATSPGE</sequence>
<keyword evidence="3" id="KW-1185">Reference proteome</keyword>
<protein>
    <submittedName>
        <fullName evidence="2">Uncharacterized protein</fullName>
    </submittedName>
</protein>
<feature type="chain" id="PRO_5029755187" evidence="1">
    <location>
        <begin position="26"/>
        <end position="133"/>
    </location>
</feature>
<accession>A0A7J6AD93</accession>
<dbReference type="AlphaFoldDB" id="A0A7J6AD93"/>
<organism evidence="2 3">
    <name type="scientific">Ameiurus melas</name>
    <name type="common">Black bullhead</name>
    <name type="synonym">Silurus melas</name>
    <dbReference type="NCBI Taxonomy" id="219545"/>
    <lineage>
        <taxon>Eukaryota</taxon>
        <taxon>Metazoa</taxon>
        <taxon>Chordata</taxon>
        <taxon>Craniata</taxon>
        <taxon>Vertebrata</taxon>
        <taxon>Euteleostomi</taxon>
        <taxon>Actinopterygii</taxon>
        <taxon>Neopterygii</taxon>
        <taxon>Teleostei</taxon>
        <taxon>Ostariophysi</taxon>
        <taxon>Siluriformes</taxon>
        <taxon>Ictaluridae</taxon>
        <taxon>Ameiurus</taxon>
    </lineage>
</organism>
<comment type="caution">
    <text evidence="2">The sequence shown here is derived from an EMBL/GenBank/DDBJ whole genome shotgun (WGS) entry which is preliminary data.</text>
</comment>
<dbReference type="EMBL" id="JAAGNN010000014">
    <property type="protein sequence ID" value="KAF4080914.1"/>
    <property type="molecule type" value="Genomic_DNA"/>
</dbReference>
<reference evidence="2 3" key="1">
    <citation type="submission" date="2020-02" db="EMBL/GenBank/DDBJ databases">
        <title>A chromosome-scale genome assembly of the black bullhead catfish (Ameiurus melas).</title>
        <authorList>
            <person name="Wen M."/>
            <person name="Zham M."/>
            <person name="Cabau C."/>
            <person name="Klopp C."/>
            <person name="Donnadieu C."/>
            <person name="Roques C."/>
            <person name="Bouchez O."/>
            <person name="Lampietro C."/>
            <person name="Jouanno E."/>
            <person name="Herpin A."/>
            <person name="Louis A."/>
            <person name="Berthelot C."/>
            <person name="Parey E."/>
            <person name="Roest-Crollius H."/>
            <person name="Braasch I."/>
            <person name="Postlethwait J."/>
            <person name="Robinson-Rechavi M."/>
            <person name="Echchiki A."/>
            <person name="Begum T."/>
            <person name="Montfort J."/>
            <person name="Schartl M."/>
            <person name="Bobe J."/>
            <person name="Guiguen Y."/>
        </authorList>
    </citation>
    <scope>NUCLEOTIDE SEQUENCE [LARGE SCALE GENOMIC DNA]</scope>
    <source>
        <strain evidence="2">M_S1</strain>
        <tissue evidence="2">Blood</tissue>
    </source>
</reference>
<evidence type="ECO:0000313" key="3">
    <source>
        <dbReference type="Proteomes" id="UP000593565"/>
    </source>
</evidence>
<keyword evidence="1" id="KW-0732">Signal</keyword>
<name>A0A7J6AD93_AMEME</name>
<proteinExistence type="predicted"/>
<feature type="signal peptide" evidence="1">
    <location>
        <begin position="1"/>
        <end position="25"/>
    </location>
</feature>
<evidence type="ECO:0000256" key="1">
    <source>
        <dbReference type="SAM" id="SignalP"/>
    </source>
</evidence>